<reference evidence="5 6" key="1">
    <citation type="submission" date="2018-12" db="EMBL/GenBank/DDBJ databases">
        <title>Genome Sequence of Candidatus Viridilinea halotolerans isolated from saline sulfide-rich spring.</title>
        <authorList>
            <person name="Grouzdev D.S."/>
            <person name="Burganskaya E.I."/>
            <person name="Krutkina M.S."/>
            <person name="Sukhacheva M.V."/>
            <person name="Gorlenko V.M."/>
        </authorList>
    </citation>
    <scope>NUCLEOTIDE SEQUENCE [LARGE SCALE GENOMIC DNA]</scope>
    <source>
        <strain evidence="5">Chok-6</strain>
    </source>
</reference>
<dbReference type="SUPFAM" id="SSF53597">
    <property type="entry name" value="Dihydrofolate reductase-like"/>
    <property type="match status" value="1"/>
</dbReference>
<organism evidence="5 6">
    <name type="scientific">Candidatus Viridilinea halotolerans</name>
    <dbReference type="NCBI Taxonomy" id="2491704"/>
    <lineage>
        <taxon>Bacteria</taxon>
        <taxon>Bacillati</taxon>
        <taxon>Chloroflexota</taxon>
        <taxon>Chloroflexia</taxon>
        <taxon>Chloroflexales</taxon>
        <taxon>Chloroflexineae</taxon>
        <taxon>Oscillochloridaceae</taxon>
        <taxon>Candidatus Viridilinea</taxon>
    </lineage>
</organism>
<keyword evidence="2" id="KW-0521">NADP</keyword>
<name>A0A426TV54_9CHLR</name>
<feature type="domain" description="Bacterial bifunctional deaminase-reductase C-terminal" evidence="4">
    <location>
        <begin position="48"/>
        <end position="270"/>
    </location>
</feature>
<dbReference type="Proteomes" id="UP000280307">
    <property type="component" value="Unassembled WGS sequence"/>
</dbReference>
<dbReference type="GO" id="GO:0008703">
    <property type="term" value="F:5-amino-6-(5-phosphoribosylamino)uracil reductase activity"/>
    <property type="evidence" value="ECO:0007669"/>
    <property type="project" value="InterPro"/>
</dbReference>
<comment type="caution">
    <text evidence="5">The sequence shown here is derived from an EMBL/GenBank/DDBJ whole genome shotgun (WGS) entry which is preliminary data.</text>
</comment>
<evidence type="ECO:0000256" key="2">
    <source>
        <dbReference type="ARBA" id="ARBA00022857"/>
    </source>
</evidence>
<dbReference type="Pfam" id="PF01872">
    <property type="entry name" value="RibD_C"/>
    <property type="match status" value="1"/>
</dbReference>
<sequence length="284" mass="30056">MIGPVPSYTLLFDDDAASGVGLPRAIQAIYGGDWRMPPPHAERPYTFTNFVVAHDGRISFDEPGHSGGGAISRDLPHDTWLMGLLRSRADAIVVGAGTLRMALGHRWTPWATFPAAKDGWVALRAAEGRAPLPLLVILTSSGDLPVTAAALHVPDQPLLIATSATAAARVRANLASLTHARYHISPGTSVDLAALCQELRHTYGIASLLSEGGGATYGALLAAGVLDEVFTTLSPVIVGNRRPPALPRPSLVEGVAFAPSNPPQLRLLSLRRHGDFLFQRARVG</sequence>
<dbReference type="EMBL" id="RSAS01000648">
    <property type="protein sequence ID" value="RRR69297.1"/>
    <property type="molecule type" value="Genomic_DNA"/>
</dbReference>
<dbReference type="InterPro" id="IPR024072">
    <property type="entry name" value="DHFR-like_dom_sf"/>
</dbReference>
<dbReference type="GO" id="GO:0009231">
    <property type="term" value="P:riboflavin biosynthetic process"/>
    <property type="evidence" value="ECO:0007669"/>
    <property type="project" value="InterPro"/>
</dbReference>
<dbReference type="AlphaFoldDB" id="A0A426TV54"/>
<comment type="pathway">
    <text evidence="1">Cofactor biosynthesis; riboflavin biosynthesis.</text>
</comment>
<proteinExistence type="predicted"/>
<evidence type="ECO:0000256" key="3">
    <source>
        <dbReference type="ARBA" id="ARBA00023002"/>
    </source>
</evidence>
<dbReference type="InterPro" id="IPR002734">
    <property type="entry name" value="RibDG_C"/>
</dbReference>
<dbReference type="PANTHER" id="PTHR38011:SF7">
    <property type="entry name" value="2,5-DIAMINO-6-RIBOSYLAMINO-4(3H)-PYRIMIDINONE 5'-PHOSPHATE REDUCTASE"/>
    <property type="match status" value="1"/>
</dbReference>
<evidence type="ECO:0000313" key="5">
    <source>
        <dbReference type="EMBL" id="RRR69297.1"/>
    </source>
</evidence>
<evidence type="ECO:0000259" key="4">
    <source>
        <dbReference type="Pfam" id="PF01872"/>
    </source>
</evidence>
<evidence type="ECO:0000256" key="1">
    <source>
        <dbReference type="ARBA" id="ARBA00005104"/>
    </source>
</evidence>
<evidence type="ECO:0000313" key="6">
    <source>
        <dbReference type="Proteomes" id="UP000280307"/>
    </source>
</evidence>
<keyword evidence="3" id="KW-0560">Oxidoreductase</keyword>
<dbReference type="InterPro" id="IPR050765">
    <property type="entry name" value="Riboflavin_Biosynth_HTPR"/>
</dbReference>
<protein>
    <submittedName>
        <fullName evidence="5">Deaminase</fullName>
    </submittedName>
</protein>
<dbReference type="PANTHER" id="PTHR38011">
    <property type="entry name" value="DIHYDROFOLATE REDUCTASE FAMILY PROTEIN (AFU_ORTHOLOGUE AFUA_8G06820)"/>
    <property type="match status" value="1"/>
</dbReference>
<gene>
    <name evidence="5" type="ORF">EI684_16110</name>
</gene>
<accession>A0A426TV54</accession>
<dbReference type="Gene3D" id="3.40.430.10">
    <property type="entry name" value="Dihydrofolate Reductase, subunit A"/>
    <property type="match status" value="1"/>
</dbReference>